<evidence type="ECO:0000313" key="2">
    <source>
        <dbReference type="EMBL" id="MCC9034671.1"/>
    </source>
</evidence>
<dbReference type="Proteomes" id="UP000603715">
    <property type="component" value="Unassembled WGS sequence"/>
</dbReference>
<dbReference type="AlphaFoldDB" id="A0A9Q3YR66"/>
<reference evidence="3" key="2">
    <citation type="submission" date="2023-07" db="EMBL/GenBank/DDBJ databases">
        <title>Description of novel Chryseobacterium sp. strain C-2.</title>
        <authorList>
            <person name="Saticioglu I.B."/>
        </authorList>
    </citation>
    <scope>NUCLEOTIDE SEQUENCE [LARGE SCALE GENOMIC DNA]</scope>
    <source>
        <strain evidence="3">C-2</strain>
    </source>
</reference>
<evidence type="ECO:0000313" key="3">
    <source>
        <dbReference type="Proteomes" id="UP000603715"/>
    </source>
</evidence>
<reference evidence="1" key="3">
    <citation type="submission" date="2024-05" db="EMBL/GenBank/DDBJ databases">
        <title>Description of novel Chryseobacterium sp. strain C-2.</title>
        <authorList>
            <person name="Saticioglu I.B."/>
        </authorList>
    </citation>
    <scope>NUCLEOTIDE SEQUENCE</scope>
    <source>
        <strain evidence="1">C-2</strain>
    </source>
</reference>
<name>A0A9Q3YR66_9FLAO</name>
<keyword evidence="3" id="KW-1185">Reference proteome</keyword>
<organism evidence="2 4">
    <name type="scientific">Chryseobacterium muglaense</name>
    <dbReference type="NCBI Taxonomy" id="2893752"/>
    <lineage>
        <taxon>Bacteria</taxon>
        <taxon>Pseudomonadati</taxon>
        <taxon>Bacteroidota</taxon>
        <taxon>Flavobacteriia</taxon>
        <taxon>Flavobacteriales</taxon>
        <taxon>Weeksellaceae</taxon>
        <taxon>Chryseobacterium group</taxon>
        <taxon>Chryseobacterium</taxon>
    </lineage>
</organism>
<dbReference type="EMBL" id="JAJJML010000001">
    <property type="protein sequence ID" value="MCC9034671.1"/>
    <property type="molecule type" value="Genomic_DNA"/>
</dbReference>
<dbReference type="Proteomes" id="UP001107960">
    <property type="component" value="Unassembled WGS sequence"/>
</dbReference>
<gene>
    <name evidence="1" type="ORF">IEW27_03180</name>
    <name evidence="2" type="ORF">LNP80_10475</name>
</gene>
<protein>
    <submittedName>
        <fullName evidence="2">Uncharacterized protein</fullName>
    </submittedName>
</protein>
<proteinExistence type="predicted"/>
<dbReference type="RefSeq" id="WP_191178228.1">
    <property type="nucleotide sequence ID" value="NZ_JACXXP010000002.1"/>
</dbReference>
<accession>A0A9Q3YR66</accession>
<dbReference type="EMBL" id="JACXXP010000002">
    <property type="protein sequence ID" value="MBD3903600.1"/>
    <property type="molecule type" value="Genomic_DNA"/>
</dbReference>
<reference evidence="2" key="1">
    <citation type="submission" date="2021-11" db="EMBL/GenBank/DDBJ databases">
        <title>Description of novel Chryseobacterium species.</title>
        <authorList>
            <person name="Saticioglu I.B."/>
            <person name="Ay H."/>
            <person name="Altun S."/>
            <person name="Duman M."/>
        </authorList>
    </citation>
    <scope>NUCLEOTIDE SEQUENCE</scope>
    <source>
        <strain evidence="2">C-39</strain>
    </source>
</reference>
<comment type="caution">
    <text evidence="2">The sequence shown here is derived from an EMBL/GenBank/DDBJ whole genome shotgun (WGS) entry which is preliminary data.</text>
</comment>
<evidence type="ECO:0000313" key="1">
    <source>
        <dbReference type="EMBL" id="MBD3903600.1"/>
    </source>
</evidence>
<sequence>MENGDTLEVYVNLSACMYAASEKYCFVKENDTLYLETNSEISSFEKQQQTLPKIIYPFKPNNSLSFENYFKYLKNENRAKREYGSPLLTVYYPNKNQKQYFNDDGLDDKFKKLDKLSLIRKKLYPNDKFFETPEPPPPSRK</sequence>
<evidence type="ECO:0000313" key="4">
    <source>
        <dbReference type="Proteomes" id="UP001107960"/>
    </source>
</evidence>